<evidence type="ECO:0000313" key="1">
    <source>
        <dbReference type="EMBL" id="PGH36284.1"/>
    </source>
</evidence>
<protein>
    <submittedName>
        <fullName evidence="1">Uncharacterized protein</fullName>
    </submittedName>
</protein>
<sequence>MFRNLMLLTAEGNNPHVTFSFTELKIIRSSQFNGATGGPIVAHLFNDGTIKTPTAMHEENNRRKAEGTTARKQAEARKMARIYTARTNASWSIIQKQLEKDSAEQEYQLFLQVQSQERVSATEG</sequence>
<keyword evidence="2" id="KW-1185">Reference proteome</keyword>
<dbReference type="EMBL" id="PDND01000009">
    <property type="protein sequence ID" value="PGH36284.1"/>
    <property type="molecule type" value="Genomic_DNA"/>
</dbReference>
<dbReference type="AlphaFoldDB" id="A0A2B7ZIH3"/>
<accession>A0A2B7ZIH3</accession>
<name>A0A2B7ZIH3_9EURO</name>
<dbReference type="Proteomes" id="UP000226031">
    <property type="component" value="Unassembled WGS sequence"/>
</dbReference>
<comment type="caution">
    <text evidence="1">The sequence shown here is derived from an EMBL/GenBank/DDBJ whole genome shotgun (WGS) entry which is preliminary data.</text>
</comment>
<reference evidence="1 2" key="1">
    <citation type="submission" date="2017-10" db="EMBL/GenBank/DDBJ databases">
        <title>Comparative genomics in systemic dimorphic fungi from Ajellomycetaceae.</title>
        <authorList>
            <person name="Munoz J.F."/>
            <person name="Mcewen J.G."/>
            <person name="Clay O.K."/>
            <person name="Cuomo C.A."/>
        </authorList>
    </citation>
    <scope>NUCLEOTIDE SEQUENCE [LARGE SCALE GENOMIC DNA]</scope>
    <source>
        <strain evidence="1 2">UAMH4076</strain>
    </source>
</reference>
<gene>
    <name evidence="1" type="ORF">GX50_00789</name>
</gene>
<proteinExistence type="predicted"/>
<organism evidence="1 2">
    <name type="scientific">[Emmonsia] crescens</name>
    <dbReference type="NCBI Taxonomy" id="73230"/>
    <lineage>
        <taxon>Eukaryota</taxon>
        <taxon>Fungi</taxon>
        <taxon>Dikarya</taxon>
        <taxon>Ascomycota</taxon>
        <taxon>Pezizomycotina</taxon>
        <taxon>Eurotiomycetes</taxon>
        <taxon>Eurotiomycetidae</taxon>
        <taxon>Onygenales</taxon>
        <taxon>Ajellomycetaceae</taxon>
        <taxon>Emergomyces</taxon>
    </lineage>
</organism>
<evidence type="ECO:0000313" key="2">
    <source>
        <dbReference type="Proteomes" id="UP000226031"/>
    </source>
</evidence>